<dbReference type="Proteomes" id="UP001163603">
    <property type="component" value="Chromosome 1"/>
</dbReference>
<reference evidence="2" key="1">
    <citation type="journal article" date="2023" name="G3 (Bethesda)">
        <title>Genome assembly and association tests identify interacting loci associated with vigor, precocity, and sex in interspecific pistachio rootstocks.</title>
        <authorList>
            <person name="Palmer W."/>
            <person name="Jacygrad E."/>
            <person name="Sagayaradj S."/>
            <person name="Cavanaugh K."/>
            <person name="Han R."/>
            <person name="Bertier L."/>
            <person name="Beede B."/>
            <person name="Kafkas S."/>
            <person name="Golino D."/>
            <person name="Preece J."/>
            <person name="Michelmore R."/>
        </authorList>
    </citation>
    <scope>NUCLEOTIDE SEQUENCE [LARGE SCALE GENOMIC DNA]</scope>
</reference>
<accession>A0ACC0ZGV6</accession>
<evidence type="ECO:0000313" key="2">
    <source>
        <dbReference type="Proteomes" id="UP001163603"/>
    </source>
</evidence>
<proteinExistence type="predicted"/>
<keyword evidence="2" id="KW-1185">Reference proteome</keyword>
<evidence type="ECO:0000313" key="1">
    <source>
        <dbReference type="EMBL" id="KAJ0052269.1"/>
    </source>
</evidence>
<protein>
    <submittedName>
        <fullName evidence="1">Uncharacterized protein</fullName>
    </submittedName>
</protein>
<gene>
    <name evidence="1" type="ORF">Pint_03325</name>
</gene>
<organism evidence="1 2">
    <name type="scientific">Pistacia integerrima</name>
    <dbReference type="NCBI Taxonomy" id="434235"/>
    <lineage>
        <taxon>Eukaryota</taxon>
        <taxon>Viridiplantae</taxon>
        <taxon>Streptophyta</taxon>
        <taxon>Embryophyta</taxon>
        <taxon>Tracheophyta</taxon>
        <taxon>Spermatophyta</taxon>
        <taxon>Magnoliopsida</taxon>
        <taxon>eudicotyledons</taxon>
        <taxon>Gunneridae</taxon>
        <taxon>Pentapetalae</taxon>
        <taxon>rosids</taxon>
        <taxon>malvids</taxon>
        <taxon>Sapindales</taxon>
        <taxon>Anacardiaceae</taxon>
        <taxon>Pistacia</taxon>
    </lineage>
</organism>
<name>A0ACC0ZGV6_9ROSI</name>
<sequence>MANSDSLLLNQASIDRFFSCHQNNVGATKLSSNLVFHSRMKHVAVDYHFLHDQVQSGAFCVTHVSSANQLVDLLTKPLPSSQFQNLRDKIGLSTRGLS</sequence>
<comment type="caution">
    <text evidence="1">The sequence shown here is derived from an EMBL/GenBank/DDBJ whole genome shotgun (WGS) entry which is preliminary data.</text>
</comment>
<dbReference type="EMBL" id="CM047736">
    <property type="protein sequence ID" value="KAJ0052269.1"/>
    <property type="molecule type" value="Genomic_DNA"/>
</dbReference>